<evidence type="ECO:0000256" key="2">
    <source>
        <dbReference type="ARBA" id="ARBA00023002"/>
    </source>
</evidence>
<dbReference type="GO" id="GO:0016491">
    <property type="term" value="F:oxidoreductase activity"/>
    <property type="evidence" value="ECO:0007669"/>
    <property type="project" value="UniProtKB-KW"/>
</dbReference>
<accession>A0A0R1WCN0</accession>
<dbReference type="SUPFAM" id="SSF51735">
    <property type="entry name" value="NAD(P)-binding Rossmann-fold domains"/>
    <property type="match status" value="1"/>
</dbReference>
<reference evidence="3 4" key="1">
    <citation type="journal article" date="2015" name="Genome Announc.">
        <title>Expanding the biotechnology potential of lactobacilli through comparative genomics of 213 strains and associated genera.</title>
        <authorList>
            <person name="Sun Z."/>
            <person name="Harris H.M."/>
            <person name="McCann A."/>
            <person name="Guo C."/>
            <person name="Argimon S."/>
            <person name="Zhang W."/>
            <person name="Yang X."/>
            <person name="Jeffery I.B."/>
            <person name="Cooney J.C."/>
            <person name="Kagawa T.F."/>
            <person name="Liu W."/>
            <person name="Song Y."/>
            <person name="Salvetti E."/>
            <person name="Wrobel A."/>
            <person name="Rasinkangas P."/>
            <person name="Parkhill J."/>
            <person name="Rea M.C."/>
            <person name="O'Sullivan O."/>
            <person name="Ritari J."/>
            <person name="Douillard F.P."/>
            <person name="Paul Ross R."/>
            <person name="Yang R."/>
            <person name="Briner A.E."/>
            <person name="Felis G.E."/>
            <person name="de Vos W.M."/>
            <person name="Barrangou R."/>
            <person name="Klaenhammer T.R."/>
            <person name="Caufield P.W."/>
            <person name="Cui Y."/>
            <person name="Zhang H."/>
            <person name="O'Toole P.W."/>
        </authorList>
    </citation>
    <scope>NUCLEOTIDE SEQUENCE [LARGE SCALE GENOMIC DNA]</scope>
    <source>
        <strain evidence="3 4">DSM 4864</strain>
    </source>
</reference>
<dbReference type="InterPro" id="IPR036291">
    <property type="entry name" value="NAD(P)-bd_dom_sf"/>
</dbReference>
<dbReference type="Gene3D" id="3.40.50.720">
    <property type="entry name" value="NAD(P)-binding Rossmann-like Domain"/>
    <property type="match status" value="1"/>
</dbReference>
<dbReference type="PATRIC" id="fig|1423779.3.peg.1877"/>
<sequence length="97" mass="11134">MKYNIQAYYYAGDITDEQTLIETVKLAKEKFGKIDILIANTGIGLVQDFLDSSMADYDRLMNTNMRGDYAICLHPIREMAKQHEGQVIITSSVRRRN</sequence>
<dbReference type="GO" id="GO:0016020">
    <property type="term" value="C:membrane"/>
    <property type="evidence" value="ECO:0007669"/>
    <property type="project" value="TreeGrafter"/>
</dbReference>
<evidence type="ECO:0000313" key="3">
    <source>
        <dbReference type="EMBL" id="KRM15704.1"/>
    </source>
</evidence>
<name>A0A0R1WCN0_9LACO</name>
<dbReference type="AlphaFoldDB" id="A0A0R1WCN0"/>
<evidence type="ECO:0000256" key="1">
    <source>
        <dbReference type="ARBA" id="ARBA00006484"/>
    </source>
</evidence>
<protein>
    <submittedName>
        <fullName evidence="3">Uncharacterized protein</fullName>
    </submittedName>
</protein>
<dbReference type="CDD" id="cd05233">
    <property type="entry name" value="SDR_c"/>
    <property type="match status" value="1"/>
</dbReference>
<dbReference type="EMBL" id="AZGE01000008">
    <property type="protein sequence ID" value="KRM15704.1"/>
    <property type="molecule type" value="Genomic_DNA"/>
</dbReference>
<proteinExistence type="inferred from homology"/>
<dbReference type="Proteomes" id="UP000050973">
    <property type="component" value="Unassembled WGS sequence"/>
</dbReference>
<organism evidence="3 4">
    <name type="scientific">Limosilactobacillus oris DSM 4864</name>
    <dbReference type="NCBI Taxonomy" id="1423779"/>
    <lineage>
        <taxon>Bacteria</taxon>
        <taxon>Bacillati</taxon>
        <taxon>Bacillota</taxon>
        <taxon>Bacilli</taxon>
        <taxon>Lactobacillales</taxon>
        <taxon>Lactobacillaceae</taxon>
        <taxon>Limosilactobacillus</taxon>
    </lineage>
</organism>
<evidence type="ECO:0000313" key="4">
    <source>
        <dbReference type="Proteomes" id="UP000050973"/>
    </source>
</evidence>
<comment type="similarity">
    <text evidence="1">Belongs to the short-chain dehydrogenases/reductases (SDR) family.</text>
</comment>
<comment type="caution">
    <text evidence="3">The sequence shown here is derived from an EMBL/GenBank/DDBJ whole genome shotgun (WGS) entry which is preliminary data.</text>
</comment>
<keyword evidence="2" id="KW-0560">Oxidoreductase</keyword>
<gene>
    <name evidence="3" type="ORF">FC49_GL001810</name>
</gene>
<dbReference type="Pfam" id="PF00106">
    <property type="entry name" value="adh_short"/>
    <property type="match status" value="1"/>
</dbReference>
<dbReference type="PANTHER" id="PTHR44196">
    <property type="entry name" value="DEHYDROGENASE/REDUCTASE SDR FAMILY MEMBER 7B"/>
    <property type="match status" value="1"/>
</dbReference>
<dbReference type="InterPro" id="IPR002347">
    <property type="entry name" value="SDR_fam"/>
</dbReference>
<dbReference type="PANTHER" id="PTHR44196:SF1">
    <property type="entry name" value="DEHYDROGENASE_REDUCTASE SDR FAMILY MEMBER 7B"/>
    <property type="match status" value="1"/>
</dbReference>